<dbReference type="PROSITE" id="PS50283">
    <property type="entry name" value="NA_SOLUT_SYMP_3"/>
    <property type="match status" value="1"/>
</dbReference>
<feature type="transmembrane region" description="Helical" evidence="12">
    <location>
        <begin position="157"/>
        <end position="175"/>
    </location>
</feature>
<feature type="transmembrane region" description="Helical" evidence="12">
    <location>
        <begin position="78"/>
        <end position="97"/>
    </location>
</feature>
<comment type="similarity">
    <text evidence="2 11">Belongs to the sodium:solute symporter (SSF) (TC 2.A.21) family.</text>
</comment>
<dbReference type="EMBL" id="JBGUBD010000022">
    <property type="protein sequence ID" value="MFA9480449.1"/>
    <property type="molecule type" value="Genomic_DNA"/>
</dbReference>
<evidence type="ECO:0000256" key="5">
    <source>
        <dbReference type="ARBA" id="ARBA00022692"/>
    </source>
</evidence>
<feature type="transmembrane region" description="Helical" evidence="12">
    <location>
        <begin position="45"/>
        <end position="66"/>
    </location>
</feature>
<evidence type="ECO:0000256" key="2">
    <source>
        <dbReference type="ARBA" id="ARBA00006434"/>
    </source>
</evidence>
<evidence type="ECO:0000256" key="4">
    <source>
        <dbReference type="ARBA" id="ARBA00022475"/>
    </source>
</evidence>
<feature type="transmembrane region" description="Helical" evidence="12">
    <location>
        <begin position="129"/>
        <end position="151"/>
    </location>
</feature>
<name>A0ABV4UBS2_9BACT</name>
<comment type="subcellular location">
    <subcellularLocation>
        <location evidence="1">Cell membrane</location>
        <topology evidence="1">Multi-pass membrane protein</topology>
    </subcellularLocation>
</comment>
<feature type="transmembrane region" description="Helical" evidence="12">
    <location>
        <begin position="457"/>
        <end position="478"/>
    </location>
</feature>
<dbReference type="Proteomes" id="UP001575105">
    <property type="component" value="Unassembled WGS sequence"/>
</dbReference>
<evidence type="ECO:0000256" key="7">
    <source>
        <dbReference type="ARBA" id="ARBA00023053"/>
    </source>
</evidence>
<gene>
    <name evidence="13" type="ORF">ACERK3_19450</name>
</gene>
<keyword evidence="14" id="KW-1185">Reference proteome</keyword>
<keyword evidence="5 12" id="KW-0812">Transmembrane</keyword>
<keyword evidence="8" id="KW-0406">Ion transport</keyword>
<evidence type="ECO:0000256" key="6">
    <source>
        <dbReference type="ARBA" id="ARBA00022989"/>
    </source>
</evidence>
<feature type="transmembrane region" description="Helical" evidence="12">
    <location>
        <begin position="237"/>
        <end position="256"/>
    </location>
</feature>
<sequence length="492" mass="51558">MMHWLDALIIVIYLSAVVGVGILARGRQQNADDYFTGSGGFSGPIGSIFVGLSIAATLFSGISFLAYPSVFYDGGTELLAVLIVFPLALAVLALYFLPRYLSGRSQSPYAIIERRFGLSTRTVAASMFILLRIGWMAALIYAPTIAIMAAADLGPPWFWPLVLTIGLSSTIYTTLGGIRGVIVTDAIQFLVIAGGIALTIGYVVLYLPASWSAAAASLADSGHLHRPNMSLDLTTQLTIWSVVIGGTVANFGSYMGDQMSLQRYLVLGSTKAAARSFAINVVGVVVVLVMLAGVGLALASWYQHVPDANLPADADKVFPHFVSTQLPIGLAGLLLAAILAATMSSMTSGINALASTLTMDFRLRFGRQLSPQKQLRFARVTSLTIGVLSTVIAGFVGALGSIFDIAQTLLGVFLGPLLACMLLAVSRWPVAGRAVIAGLITGGIVGGAVALSPIASLWVAPFAFGSTLLVVVAVRSLVNDTREPEVLGAEES</sequence>
<proteinExistence type="inferred from homology"/>
<comment type="caution">
    <text evidence="13">The sequence shown here is derived from an EMBL/GenBank/DDBJ whole genome shotgun (WGS) entry which is preliminary data.</text>
</comment>
<protein>
    <submittedName>
        <fullName evidence="13">Uncharacterized protein</fullName>
    </submittedName>
</protein>
<evidence type="ECO:0000313" key="13">
    <source>
        <dbReference type="EMBL" id="MFA9480449.1"/>
    </source>
</evidence>
<evidence type="ECO:0000256" key="3">
    <source>
        <dbReference type="ARBA" id="ARBA00022448"/>
    </source>
</evidence>
<dbReference type="Pfam" id="PF00474">
    <property type="entry name" value="SSF"/>
    <property type="match status" value="1"/>
</dbReference>
<dbReference type="Gene3D" id="1.20.1730.10">
    <property type="entry name" value="Sodium/glucose cotransporter"/>
    <property type="match status" value="1"/>
</dbReference>
<evidence type="ECO:0000256" key="12">
    <source>
        <dbReference type="SAM" id="Phobius"/>
    </source>
</evidence>
<dbReference type="RefSeq" id="WP_425347370.1">
    <property type="nucleotide sequence ID" value="NZ_JBGUBD010000022.1"/>
</dbReference>
<keyword evidence="9 12" id="KW-0472">Membrane</keyword>
<dbReference type="InterPro" id="IPR051163">
    <property type="entry name" value="Sodium:Solute_Symporter_SSF"/>
</dbReference>
<feature type="transmembrane region" description="Helical" evidence="12">
    <location>
        <begin position="377"/>
        <end position="399"/>
    </location>
</feature>
<accession>A0ABV4UBS2</accession>
<evidence type="ECO:0000256" key="10">
    <source>
        <dbReference type="ARBA" id="ARBA00023201"/>
    </source>
</evidence>
<keyword evidence="4" id="KW-1003">Cell membrane</keyword>
<dbReference type="PANTHER" id="PTHR42985:SF40">
    <property type="entry name" value="LD47995P-RELATED"/>
    <property type="match status" value="1"/>
</dbReference>
<dbReference type="PANTHER" id="PTHR42985">
    <property type="entry name" value="SODIUM-COUPLED MONOCARBOXYLATE TRANSPORTER"/>
    <property type="match status" value="1"/>
</dbReference>
<keyword evidence="7" id="KW-0915">Sodium</keyword>
<keyword evidence="3" id="KW-0813">Transport</keyword>
<keyword evidence="10" id="KW-0739">Sodium transport</keyword>
<evidence type="ECO:0000256" key="11">
    <source>
        <dbReference type="RuleBase" id="RU362091"/>
    </source>
</evidence>
<organism evidence="13 14">
    <name type="scientific">Natronomicrosphaera hydrolytica</name>
    <dbReference type="NCBI Taxonomy" id="3242702"/>
    <lineage>
        <taxon>Bacteria</taxon>
        <taxon>Pseudomonadati</taxon>
        <taxon>Planctomycetota</taxon>
        <taxon>Phycisphaerae</taxon>
        <taxon>Phycisphaerales</taxon>
        <taxon>Phycisphaeraceae</taxon>
        <taxon>Natronomicrosphaera</taxon>
    </lineage>
</organism>
<feature type="transmembrane region" description="Helical" evidence="12">
    <location>
        <begin position="328"/>
        <end position="357"/>
    </location>
</feature>
<feature type="transmembrane region" description="Helical" evidence="12">
    <location>
        <begin position="187"/>
        <end position="207"/>
    </location>
</feature>
<reference evidence="13 14" key="1">
    <citation type="submission" date="2024-08" db="EMBL/GenBank/DDBJ databases">
        <title>Whole-genome sequencing of halo(alkali)philic microorganisms from hypersaline lakes.</title>
        <authorList>
            <person name="Sorokin D.Y."/>
            <person name="Merkel A.Y."/>
            <person name="Messina E."/>
            <person name="Yakimov M."/>
        </authorList>
    </citation>
    <scope>NUCLEOTIDE SEQUENCE [LARGE SCALE GENOMIC DNA]</scope>
    <source>
        <strain evidence="13 14">AB-hyl4</strain>
    </source>
</reference>
<feature type="transmembrane region" description="Helical" evidence="12">
    <location>
        <begin position="432"/>
        <end position="451"/>
    </location>
</feature>
<keyword evidence="6 12" id="KW-1133">Transmembrane helix</keyword>
<evidence type="ECO:0000256" key="1">
    <source>
        <dbReference type="ARBA" id="ARBA00004651"/>
    </source>
</evidence>
<feature type="transmembrane region" description="Helical" evidence="12">
    <location>
        <begin position="6"/>
        <end position="24"/>
    </location>
</feature>
<feature type="transmembrane region" description="Helical" evidence="12">
    <location>
        <begin position="405"/>
        <end position="425"/>
    </location>
</feature>
<evidence type="ECO:0000313" key="14">
    <source>
        <dbReference type="Proteomes" id="UP001575105"/>
    </source>
</evidence>
<dbReference type="InterPro" id="IPR038377">
    <property type="entry name" value="Na/Glc_symporter_sf"/>
</dbReference>
<evidence type="ECO:0000256" key="8">
    <source>
        <dbReference type="ARBA" id="ARBA00023065"/>
    </source>
</evidence>
<feature type="transmembrane region" description="Helical" evidence="12">
    <location>
        <begin position="277"/>
        <end position="302"/>
    </location>
</feature>
<dbReference type="InterPro" id="IPR001734">
    <property type="entry name" value="Na/solute_symporter"/>
</dbReference>
<evidence type="ECO:0000256" key="9">
    <source>
        <dbReference type="ARBA" id="ARBA00023136"/>
    </source>
</evidence>